<reference evidence="2" key="1">
    <citation type="journal article" date="2023" name="Pathogens">
        <title>Prevalence of Enterococcus spp. and the Whole-Genome Characteristics of Enterococcus faecium and Enterococcus faecalis Strains Isolated from Free-Living Birds in Poland.</title>
        <authorList>
            <person name="Kwit R."/>
            <person name="Zajac M."/>
            <person name="Smialowska-Weglinska A."/>
            <person name="Skarzynska M."/>
            <person name="Bomba A."/>
            <person name="Lalak A."/>
            <person name="Skrzypiec E."/>
            <person name="Wojdat D."/>
            <person name="Koza W."/>
            <person name="Mikos-Wojewoda E."/>
            <person name="Pasim P."/>
            <person name="Skora M."/>
            <person name="Polak M."/>
            <person name="Wiacek J."/>
            <person name="Wasyl D."/>
        </authorList>
    </citation>
    <scope>NUCLEOTIDE SEQUENCE</scope>
    <source>
        <strain evidence="2">691B_2</strain>
    </source>
</reference>
<feature type="region of interest" description="Disordered" evidence="1">
    <location>
        <begin position="55"/>
        <end position="77"/>
    </location>
</feature>
<feature type="compositionally biased region" description="Polar residues" evidence="1">
    <location>
        <begin position="55"/>
        <end position="69"/>
    </location>
</feature>
<accession>A0AAW7KCY8</accession>
<evidence type="ECO:0000313" key="3">
    <source>
        <dbReference type="Proteomes" id="UP001173174"/>
    </source>
</evidence>
<organism evidence="2 3">
    <name type="scientific">Enterococcus faecalis</name>
    <name type="common">Streptococcus faecalis</name>
    <dbReference type="NCBI Taxonomy" id="1351"/>
    <lineage>
        <taxon>Bacteria</taxon>
        <taxon>Bacillati</taxon>
        <taxon>Bacillota</taxon>
        <taxon>Bacilli</taxon>
        <taxon>Lactobacillales</taxon>
        <taxon>Enterococcaceae</taxon>
        <taxon>Enterococcus</taxon>
    </lineage>
</organism>
<comment type="caution">
    <text evidence="2">The sequence shown here is derived from an EMBL/GenBank/DDBJ whole genome shotgun (WGS) entry which is preliminary data.</text>
</comment>
<gene>
    <name evidence="2" type="ORF">P0E79_12960</name>
</gene>
<dbReference type="EMBL" id="JAREWH010000016">
    <property type="protein sequence ID" value="MDN3193400.1"/>
    <property type="molecule type" value="Genomic_DNA"/>
</dbReference>
<sequence>MKITQTELNNRRKLAKAIMAAKKEDHDTWLGDLYQQYISNNQDTLTEALAMMTKQEQAGKTQGTFQSNNHEQKGGQA</sequence>
<dbReference type="RefSeq" id="WP_231437536.1">
    <property type="nucleotide sequence ID" value="NZ_JADPWE010000019.1"/>
</dbReference>
<proteinExistence type="predicted"/>
<name>A0AAW7KCY8_ENTFL</name>
<evidence type="ECO:0000256" key="1">
    <source>
        <dbReference type="SAM" id="MobiDB-lite"/>
    </source>
</evidence>
<reference evidence="2" key="2">
    <citation type="submission" date="2023-03" db="EMBL/GenBank/DDBJ databases">
        <authorList>
            <person name="Zajac M."/>
            <person name="Kwit R."/>
            <person name="Wasyl D."/>
        </authorList>
    </citation>
    <scope>NUCLEOTIDE SEQUENCE</scope>
    <source>
        <strain evidence="2">691B_2</strain>
    </source>
</reference>
<dbReference type="AlphaFoldDB" id="A0AAW7KCY8"/>
<dbReference type="Proteomes" id="UP001173174">
    <property type="component" value="Unassembled WGS sequence"/>
</dbReference>
<evidence type="ECO:0000313" key="2">
    <source>
        <dbReference type="EMBL" id="MDN3193400.1"/>
    </source>
</evidence>
<protein>
    <submittedName>
        <fullName evidence="2">Uncharacterized protein</fullName>
    </submittedName>
</protein>